<proteinExistence type="predicted"/>
<reference evidence="2 3" key="1">
    <citation type="submission" date="2021-03" db="EMBL/GenBank/DDBJ databases">
        <title>Fibrella sp. HMF5036 genome sequencing and assembly.</title>
        <authorList>
            <person name="Kang H."/>
            <person name="Kim H."/>
            <person name="Bae S."/>
            <person name="Joh K."/>
        </authorList>
    </citation>
    <scope>NUCLEOTIDE SEQUENCE [LARGE SCALE GENOMIC DNA]</scope>
    <source>
        <strain evidence="2 3">HMF5036</strain>
    </source>
</reference>
<keyword evidence="3" id="KW-1185">Reference proteome</keyword>
<dbReference type="Gene3D" id="3.40.50.2000">
    <property type="entry name" value="Glycogen Phosphorylase B"/>
    <property type="match status" value="2"/>
</dbReference>
<feature type="domain" description="Glycosyl transferase family 1" evidence="1">
    <location>
        <begin position="187"/>
        <end position="340"/>
    </location>
</feature>
<organism evidence="2 3">
    <name type="scientific">Fibrella aquatilis</name>
    <dbReference type="NCBI Taxonomy" id="2817059"/>
    <lineage>
        <taxon>Bacteria</taxon>
        <taxon>Pseudomonadati</taxon>
        <taxon>Bacteroidota</taxon>
        <taxon>Cytophagia</taxon>
        <taxon>Cytophagales</taxon>
        <taxon>Spirosomataceae</taxon>
        <taxon>Fibrella</taxon>
    </lineage>
</organism>
<name>A0A939GB20_9BACT</name>
<dbReference type="InterPro" id="IPR001296">
    <property type="entry name" value="Glyco_trans_1"/>
</dbReference>
<dbReference type="GO" id="GO:0016757">
    <property type="term" value="F:glycosyltransferase activity"/>
    <property type="evidence" value="ECO:0007669"/>
    <property type="project" value="InterPro"/>
</dbReference>
<accession>A0A939GB20</accession>
<dbReference type="AlphaFoldDB" id="A0A939GB20"/>
<dbReference type="InterPro" id="IPR050194">
    <property type="entry name" value="Glycosyltransferase_grp1"/>
</dbReference>
<dbReference type="RefSeq" id="WP_207337924.1">
    <property type="nucleotide sequence ID" value="NZ_JAFMYU010000024.1"/>
</dbReference>
<comment type="caution">
    <text evidence="2">The sequence shown here is derived from an EMBL/GenBank/DDBJ whole genome shotgun (WGS) entry which is preliminary data.</text>
</comment>
<evidence type="ECO:0000313" key="2">
    <source>
        <dbReference type="EMBL" id="MBO0933959.1"/>
    </source>
</evidence>
<dbReference type="Pfam" id="PF00534">
    <property type="entry name" value="Glycos_transf_1"/>
    <property type="match status" value="1"/>
</dbReference>
<dbReference type="Proteomes" id="UP000664795">
    <property type="component" value="Unassembled WGS sequence"/>
</dbReference>
<dbReference type="CDD" id="cd03801">
    <property type="entry name" value="GT4_PimA-like"/>
    <property type="match status" value="1"/>
</dbReference>
<sequence length="372" mass="42089">MKRILFFTPFGGRTGSEMLLWNIIKQLDNTHYEAIMYADQVGSMKNDLPRSIPFHTSPYNEGLLNRTVSKVMSAAGIMAYERRILAVHNKYKPDFWYLNTIMMAHIAKLANRVGVQTIAHVSEMPYVLYEPVKKHELAQMLEAKLVFGLSKTACKSLKILGVASPKLLYPSIDLTEINPDPRRVAALRKHYQIPDNAFVWGMSGSLIYRKGIDYLPQLASRMKQAGRTCYFLWMGGGSDNAAEYYMRCELAYYGHTNVILTGALKETYYEHMALMDAFLLLSHEETFGMVNIEAAYLGKPIITFDSGGVTDIMTDGMGKVVSSWDVDDFATAMIDLMDGRIGVDPAVSRRRALDFAPDKLYKQWDAYMSELN</sequence>
<gene>
    <name evidence="2" type="ORF">J2I48_23320</name>
</gene>
<dbReference type="SUPFAM" id="SSF53756">
    <property type="entry name" value="UDP-Glycosyltransferase/glycogen phosphorylase"/>
    <property type="match status" value="1"/>
</dbReference>
<evidence type="ECO:0000259" key="1">
    <source>
        <dbReference type="Pfam" id="PF00534"/>
    </source>
</evidence>
<evidence type="ECO:0000313" key="3">
    <source>
        <dbReference type="Proteomes" id="UP000664795"/>
    </source>
</evidence>
<dbReference type="EMBL" id="JAFMYU010000024">
    <property type="protein sequence ID" value="MBO0933959.1"/>
    <property type="molecule type" value="Genomic_DNA"/>
</dbReference>
<dbReference type="PANTHER" id="PTHR45947">
    <property type="entry name" value="SULFOQUINOVOSYL TRANSFERASE SQD2"/>
    <property type="match status" value="1"/>
</dbReference>
<protein>
    <submittedName>
        <fullName evidence="2">Glycosyltransferase family 4 protein</fullName>
    </submittedName>
</protein>
<dbReference type="PANTHER" id="PTHR45947:SF3">
    <property type="entry name" value="SULFOQUINOVOSYL TRANSFERASE SQD2"/>
    <property type="match status" value="1"/>
</dbReference>